<reference evidence="2" key="2">
    <citation type="submission" date="2020-09" db="EMBL/GenBank/DDBJ databases">
        <authorList>
            <person name="Sun Q."/>
            <person name="Zhou Y."/>
        </authorList>
    </citation>
    <scope>NUCLEOTIDE SEQUENCE</scope>
    <source>
        <strain evidence="2">CGMCC 1.16067</strain>
    </source>
</reference>
<dbReference type="RefSeq" id="WP_229660679.1">
    <property type="nucleotide sequence ID" value="NZ_BMKQ01000001.1"/>
</dbReference>
<sequence length="206" mass="21747">MLTPEATDRALRVAVAEVEAHAAERGWDRAAQLFALVPTADLVRAEPELAGQLGLSPDASGLTPIDQELPADRDLEATLEQISWPDEVAGCAAVVERVVLPPSADADLAALEDDPAAASSYAAEHPERQELRMIAAATRTGQTWCAFRFRSHDDPQSVVAGPDLVPALLELLQATLTDEADVPDSPAASGPEGENDRAPAPEEEST</sequence>
<evidence type="ECO:0000256" key="1">
    <source>
        <dbReference type="SAM" id="MobiDB-lite"/>
    </source>
</evidence>
<keyword evidence="3" id="KW-1185">Reference proteome</keyword>
<dbReference type="NCBIfam" id="NF040618">
    <property type="entry name" value="PPA1309_fam"/>
    <property type="match status" value="1"/>
</dbReference>
<accession>A0A917BG76</accession>
<evidence type="ECO:0000313" key="3">
    <source>
        <dbReference type="Proteomes" id="UP000649179"/>
    </source>
</evidence>
<reference evidence="2" key="1">
    <citation type="journal article" date="2014" name="Int. J. Syst. Evol. Microbiol.">
        <title>Complete genome sequence of Corynebacterium casei LMG S-19264T (=DSM 44701T), isolated from a smear-ripened cheese.</title>
        <authorList>
            <consortium name="US DOE Joint Genome Institute (JGI-PGF)"/>
            <person name="Walter F."/>
            <person name="Albersmeier A."/>
            <person name="Kalinowski J."/>
            <person name="Ruckert C."/>
        </authorList>
    </citation>
    <scope>NUCLEOTIDE SEQUENCE</scope>
    <source>
        <strain evidence="2">CGMCC 1.16067</strain>
    </source>
</reference>
<dbReference type="AlphaFoldDB" id="A0A917BG76"/>
<dbReference type="Proteomes" id="UP000649179">
    <property type="component" value="Unassembled WGS sequence"/>
</dbReference>
<feature type="region of interest" description="Disordered" evidence="1">
    <location>
        <begin position="176"/>
        <end position="206"/>
    </location>
</feature>
<organism evidence="2 3">
    <name type="scientific">Marmoricola endophyticus</name>
    <dbReference type="NCBI Taxonomy" id="2040280"/>
    <lineage>
        <taxon>Bacteria</taxon>
        <taxon>Bacillati</taxon>
        <taxon>Actinomycetota</taxon>
        <taxon>Actinomycetes</taxon>
        <taxon>Propionibacteriales</taxon>
        <taxon>Nocardioidaceae</taxon>
        <taxon>Marmoricola</taxon>
    </lineage>
</organism>
<dbReference type="InterPro" id="IPR047681">
    <property type="entry name" value="PPA1309-like"/>
</dbReference>
<dbReference type="EMBL" id="BMKQ01000001">
    <property type="protein sequence ID" value="GGF41467.1"/>
    <property type="molecule type" value="Genomic_DNA"/>
</dbReference>
<gene>
    <name evidence="2" type="ORF">GCM10011519_14090</name>
</gene>
<comment type="caution">
    <text evidence="2">The sequence shown here is derived from an EMBL/GenBank/DDBJ whole genome shotgun (WGS) entry which is preliminary data.</text>
</comment>
<name>A0A917BG76_9ACTN</name>
<protein>
    <submittedName>
        <fullName evidence="2">Uncharacterized protein</fullName>
    </submittedName>
</protein>
<evidence type="ECO:0000313" key="2">
    <source>
        <dbReference type="EMBL" id="GGF41467.1"/>
    </source>
</evidence>
<proteinExistence type="predicted"/>